<proteinExistence type="predicted"/>
<dbReference type="PANTHER" id="PTHR44943">
    <property type="entry name" value="CELLULOSE SYNTHASE OPERON PROTEIN C"/>
    <property type="match status" value="1"/>
</dbReference>
<sequence length="574" mass="64304">MPFFLKSFSLTSLCSIALLSSCAQVPADTTAKQEQTTPTQPDQPAVPAETVRKASLTGADLFQLLLAEIATNRREYGAAAALYGELSDTHDDVAIIERAVALNQTIGNYEDLQRHAEKFLRLRPDDERAHAAVTLATTAQGDAPATNTALTNWLSLAPEADVSILLSALEQLDASQLEEFAGMLANVSEQHPDSGSLYYVRSRLVAALDRPEDALQLTDQSLSAGPSIQAGLFRYQLLESENRIDEAGQVISDLYRRHPDNRQIAIQLTRHLYQHDQNLSRLKTLYSRFPTEPVIARTYALTAFQQESYDTAQAVFQRLQKQGFEPEANYYLGRIDLQNALPDLAVSHFSLVTEPPYLTSAMAEWVNMARPEDETALIQALNTAREAHPDQAETLWRLEASYYQVIEQQESAWSSLNEALIQFPTSEALLYDQAMLAAQLNRYPTLEANLQTILESDPDNINALNALGYTWADLNKNLTRAEQMIDQALSAEPDNPAFQDSKGWLLYRQGNPEEALNWLEKAFEQMENDEVAAHLAEVLWTLGREEEALERLNDVIRLNPESQYIGELNELFTR</sequence>
<name>A4BI74_9GAMM</name>
<dbReference type="Pfam" id="PF14559">
    <property type="entry name" value="TPR_19"/>
    <property type="match status" value="1"/>
</dbReference>
<feature type="chain" id="PRO_5002666560" evidence="4">
    <location>
        <begin position="28"/>
        <end position="574"/>
    </location>
</feature>
<dbReference type="SMART" id="SM00028">
    <property type="entry name" value="TPR"/>
    <property type="match status" value="4"/>
</dbReference>
<dbReference type="AlphaFoldDB" id="A4BI74"/>
<keyword evidence="4" id="KW-0732">Signal</keyword>
<evidence type="ECO:0000313" key="6">
    <source>
        <dbReference type="Proteomes" id="UP000005953"/>
    </source>
</evidence>
<dbReference type="OrthoDB" id="9766710at2"/>
<dbReference type="PROSITE" id="PS51257">
    <property type="entry name" value="PROKAR_LIPOPROTEIN"/>
    <property type="match status" value="1"/>
</dbReference>
<dbReference type="HOGENOM" id="CLU_007251_4_0_6"/>
<reference evidence="5 6" key="1">
    <citation type="submission" date="2006-02" db="EMBL/GenBank/DDBJ databases">
        <authorList>
            <person name="Pinhassi J."/>
            <person name="Pedros-Alio C."/>
            <person name="Ferriera S."/>
            <person name="Johnson J."/>
            <person name="Kravitz S."/>
            <person name="Halpern A."/>
            <person name="Remington K."/>
            <person name="Beeson K."/>
            <person name="Tran B."/>
            <person name="Rogers Y.-H."/>
            <person name="Friedman R."/>
            <person name="Venter J.C."/>
        </authorList>
    </citation>
    <scope>NUCLEOTIDE SEQUENCE [LARGE SCALE GENOMIC DNA]</scope>
    <source>
        <strain evidence="5 6">MED297</strain>
    </source>
</reference>
<dbReference type="Proteomes" id="UP000005953">
    <property type="component" value="Unassembled WGS sequence"/>
</dbReference>
<protein>
    <submittedName>
        <fullName evidence="5">TPR repeat protein</fullName>
    </submittedName>
</protein>
<dbReference type="InterPro" id="IPR019734">
    <property type="entry name" value="TPR_rpt"/>
</dbReference>
<accession>A4BI74</accession>
<evidence type="ECO:0000256" key="3">
    <source>
        <dbReference type="PROSITE-ProRule" id="PRU00339"/>
    </source>
</evidence>
<keyword evidence="1" id="KW-0677">Repeat</keyword>
<keyword evidence="6" id="KW-1185">Reference proteome</keyword>
<dbReference type="RefSeq" id="WP_008043006.1">
    <property type="nucleotide sequence ID" value="NZ_CH724149.1"/>
</dbReference>
<evidence type="ECO:0000313" key="5">
    <source>
        <dbReference type="EMBL" id="EAR08217.1"/>
    </source>
</evidence>
<evidence type="ECO:0000256" key="4">
    <source>
        <dbReference type="SAM" id="SignalP"/>
    </source>
</evidence>
<feature type="signal peptide" evidence="4">
    <location>
        <begin position="1"/>
        <end position="27"/>
    </location>
</feature>
<dbReference type="STRING" id="314283.MED297_14800"/>
<dbReference type="PROSITE" id="PS50005">
    <property type="entry name" value="TPR"/>
    <property type="match status" value="1"/>
</dbReference>
<gene>
    <name evidence="5" type="ORF">MED297_14800</name>
</gene>
<dbReference type="PANTHER" id="PTHR44943:SF8">
    <property type="entry name" value="TPR REPEAT-CONTAINING PROTEIN MJ0263"/>
    <property type="match status" value="1"/>
</dbReference>
<keyword evidence="2 3" id="KW-0802">TPR repeat</keyword>
<dbReference type="SUPFAM" id="SSF48452">
    <property type="entry name" value="TPR-like"/>
    <property type="match status" value="2"/>
</dbReference>
<evidence type="ECO:0000256" key="2">
    <source>
        <dbReference type="ARBA" id="ARBA00022803"/>
    </source>
</evidence>
<dbReference type="InterPro" id="IPR011990">
    <property type="entry name" value="TPR-like_helical_dom_sf"/>
</dbReference>
<evidence type="ECO:0000256" key="1">
    <source>
        <dbReference type="ARBA" id="ARBA00022737"/>
    </source>
</evidence>
<feature type="repeat" description="TPR" evidence="3">
    <location>
        <begin position="529"/>
        <end position="562"/>
    </location>
</feature>
<dbReference type="Gene3D" id="1.25.40.10">
    <property type="entry name" value="Tetratricopeptide repeat domain"/>
    <property type="match status" value="2"/>
</dbReference>
<dbReference type="EMBL" id="AAOE01000024">
    <property type="protein sequence ID" value="EAR08217.1"/>
    <property type="molecule type" value="Genomic_DNA"/>
</dbReference>
<comment type="caution">
    <text evidence="5">The sequence shown here is derived from an EMBL/GenBank/DDBJ whole genome shotgun (WGS) entry which is preliminary data.</text>
</comment>
<dbReference type="Pfam" id="PF13432">
    <property type="entry name" value="TPR_16"/>
    <property type="match status" value="2"/>
</dbReference>
<dbReference type="InterPro" id="IPR051685">
    <property type="entry name" value="Ycf3/AcsC/BcsC/TPR_MFPF"/>
</dbReference>
<organism evidence="5 6">
    <name type="scientific">Reinekea blandensis MED297</name>
    <dbReference type="NCBI Taxonomy" id="314283"/>
    <lineage>
        <taxon>Bacteria</taxon>
        <taxon>Pseudomonadati</taxon>
        <taxon>Pseudomonadota</taxon>
        <taxon>Gammaproteobacteria</taxon>
        <taxon>Oceanospirillales</taxon>
        <taxon>Saccharospirillaceae</taxon>
        <taxon>Reinekea</taxon>
    </lineage>
</organism>